<dbReference type="Proteomes" id="UP000753908">
    <property type="component" value="Unassembled WGS sequence"/>
</dbReference>
<reference evidence="1" key="2">
    <citation type="journal article" date="2022" name="Microbiol. Resour. Announc.">
        <title>Metagenome Sequencing to Explore Phylogenomics of Terrestrial Cyanobacteria.</title>
        <authorList>
            <person name="Ward R.D."/>
            <person name="Stajich J.E."/>
            <person name="Johansen J.R."/>
            <person name="Huntemann M."/>
            <person name="Clum A."/>
            <person name="Foster B."/>
            <person name="Foster B."/>
            <person name="Roux S."/>
            <person name="Palaniappan K."/>
            <person name="Varghese N."/>
            <person name="Mukherjee S."/>
            <person name="Reddy T.B.K."/>
            <person name="Daum C."/>
            <person name="Copeland A."/>
            <person name="Chen I.A."/>
            <person name="Ivanova N.N."/>
            <person name="Kyrpides N.C."/>
            <person name="Shapiro N."/>
            <person name="Eloe-Fadrosh E.A."/>
            <person name="Pietrasiak N."/>
        </authorList>
    </citation>
    <scope>NUCLEOTIDE SEQUENCE</scope>
    <source>
        <strain evidence="1">CPER-KK1</strain>
    </source>
</reference>
<proteinExistence type="predicted"/>
<evidence type="ECO:0000313" key="1">
    <source>
        <dbReference type="EMBL" id="MBW4545570.1"/>
    </source>
</evidence>
<dbReference type="Pfam" id="PF14234">
    <property type="entry name" value="DUF4336"/>
    <property type="match status" value="1"/>
</dbReference>
<dbReference type="PANTHER" id="PTHR33835:SF2">
    <property type="entry name" value="LYSINE-TRNA LIGASE"/>
    <property type="match status" value="1"/>
</dbReference>
<name>A0A951PKD8_9CYAN</name>
<comment type="caution">
    <text evidence="1">The sequence shown here is derived from an EMBL/GenBank/DDBJ whole genome shotgun (WGS) entry which is preliminary data.</text>
</comment>
<dbReference type="InterPro" id="IPR025638">
    <property type="entry name" value="DUF4336"/>
</dbReference>
<gene>
    <name evidence="1" type="ORF">KME25_14150</name>
</gene>
<sequence>MNTQEIQGQQSIHPRDLSWSFWLAVPLYPYGIRRTLRKEVVKDTVWTFDQIQGILYVVVPIRMTVIKLESGGLLIYAPVAPTQECIRLVNELVAQHGDVKYIILPTISGIEHKVFVGPFARRFPNAQVFVAPNQWSFPLNLPLSWLGFPKKRTHVLPEDSTKAPFANEFDYAILGPIELGPGRFEEVAFFHKRSRTLLVTDSVLCVPEEPPAIVQLDPYPLLFHAKDNAFDVVEDSEASRRKGWQRISLFAFYFQPSAIGAIELGQSIRDALKAPNRTRKAYFGWFPFKWKEDWKRSFDALRGGGRLFVAPILQTLILNRAPKETINWADKVASWDFQRIVPCHFDSPIEANPHQFRQAFAFLEKKPIADESKSNSLPEEDFELLREIDQGLSKLRITPPPKEKV</sequence>
<protein>
    <submittedName>
        <fullName evidence="1">DUF4336 domain-containing protein</fullName>
    </submittedName>
</protein>
<reference evidence="1" key="1">
    <citation type="submission" date="2021-05" db="EMBL/GenBank/DDBJ databases">
        <authorList>
            <person name="Pietrasiak N."/>
            <person name="Ward R."/>
            <person name="Stajich J.E."/>
            <person name="Kurbessoian T."/>
        </authorList>
    </citation>
    <scope>NUCLEOTIDE SEQUENCE</scope>
    <source>
        <strain evidence="1">CPER-KK1</strain>
    </source>
</reference>
<dbReference type="EMBL" id="JAHHIF010000016">
    <property type="protein sequence ID" value="MBW4545570.1"/>
    <property type="molecule type" value="Genomic_DNA"/>
</dbReference>
<evidence type="ECO:0000313" key="2">
    <source>
        <dbReference type="Proteomes" id="UP000753908"/>
    </source>
</evidence>
<accession>A0A951PKD8</accession>
<dbReference type="AlphaFoldDB" id="A0A951PKD8"/>
<dbReference type="PANTHER" id="PTHR33835">
    <property type="entry name" value="YALI0C07656P"/>
    <property type="match status" value="1"/>
</dbReference>
<organism evidence="1 2">
    <name type="scientific">Symplocastrum torsivum CPER-KK1</name>
    <dbReference type="NCBI Taxonomy" id="450513"/>
    <lineage>
        <taxon>Bacteria</taxon>
        <taxon>Bacillati</taxon>
        <taxon>Cyanobacteriota</taxon>
        <taxon>Cyanophyceae</taxon>
        <taxon>Oscillatoriophycideae</taxon>
        <taxon>Oscillatoriales</taxon>
        <taxon>Microcoleaceae</taxon>
        <taxon>Symplocastrum</taxon>
    </lineage>
</organism>